<evidence type="ECO:0000256" key="1">
    <source>
        <dbReference type="SAM" id="Coils"/>
    </source>
</evidence>
<dbReference type="Proteomes" id="UP000007879">
    <property type="component" value="Unassembled WGS sequence"/>
</dbReference>
<keyword evidence="4" id="KW-1185">Reference proteome</keyword>
<dbReference type="AlphaFoldDB" id="A0AAN0K4B9"/>
<feature type="coiled-coil region" evidence="1">
    <location>
        <begin position="47"/>
        <end position="132"/>
    </location>
</feature>
<proteinExistence type="predicted"/>
<evidence type="ECO:0000313" key="3">
    <source>
        <dbReference type="EnsemblMetazoa" id="XP_019864166.1"/>
    </source>
</evidence>
<sequence length="189" mass="21549">MDQTRSAEGGALVVHDRSSEDIIKQLVGRVDTLSVEYNKILLAVDDLKKSNQQDQNVKEQLSDIETRLAQFTQRALMNHRKRIIQESTKLAKKLEGLSENIDQESEKFENILENAHRKMDEISEQLQMFQATFHATSHAYRYPITALSEKVVELDSRLSILEGGEGRAESLEPHDVVGEDHHDPIIMND</sequence>
<name>A0AAN0K4B9_AMPQE</name>
<dbReference type="GeneID" id="109593595"/>
<keyword evidence="1" id="KW-0175">Coiled coil</keyword>
<reference evidence="4" key="1">
    <citation type="journal article" date="2010" name="Nature">
        <title>The Amphimedon queenslandica genome and the evolution of animal complexity.</title>
        <authorList>
            <person name="Srivastava M."/>
            <person name="Simakov O."/>
            <person name="Chapman J."/>
            <person name="Fahey B."/>
            <person name="Gauthier M.E."/>
            <person name="Mitros T."/>
            <person name="Richards G.S."/>
            <person name="Conaco C."/>
            <person name="Dacre M."/>
            <person name="Hellsten U."/>
            <person name="Larroux C."/>
            <person name="Putnam N.H."/>
            <person name="Stanke M."/>
            <person name="Adamska M."/>
            <person name="Darling A."/>
            <person name="Degnan S.M."/>
            <person name="Oakley T.H."/>
            <person name="Plachetzki D.C."/>
            <person name="Zhai Y."/>
            <person name="Adamski M."/>
            <person name="Calcino A."/>
            <person name="Cummins S.F."/>
            <person name="Goodstein D.M."/>
            <person name="Harris C."/>
            <person name="Jackson D.J."/>
            <person name="Leys S.P."/>
            <person name="Shu S."/>
            <person name="Woodcroft B.J."/>
            <person name="Vervoort M."/>
            <person name="Kosik K.S."/>
            <person name="Manning G."/>
            <person name="Degnan B.M."/>
            <person name="Rokhsar D.S."/>
        </authorList>
    </citation>
    <scope>NUCLEOTIDE SEQUENCE [LARGE SCALE GENOMIC DNA]</scope>
</reference>
<reference evidence="3" key="2">
    <citation type="submission" date="2024-06" db="UniProtKB">
        <authorList>
            <consortium name="EnsemblMetazoa"/>
        </authorList>
    </citation>
    <scope>IDENTIFICATION</scope>
</reference>
<evidence type="ECO:0000256" key="2">
    <source>
        <dbReference type="SAM" id="MobiDB-lite"/>
    </source>
</evidence>
<dbReference type="EnsemblMetazoa" id="XM_020008607.1">
    <property type="protein sequence ID" value="XP_019864166.1"/>
    <property type="gene ID" value="LOC109593595"/>
</dbReference>
<evidence type="ECO:0000313" key="4">
    <source>
        <dbReference type="Proteomes" id="UP000007879"/>
    </source>
</evidence>
<organism evidence="3 4">
    <name type="scientific">Amphimedon queenslandica</name>
    <name type="common">Sponge</name>
    <dbReference type="NCBI Taxonomy" id="400682"/>
    <lineage>
        <taxon>Eukaryota</taxon>
        <taxon>Metazoa</taxon>
        <taxon>Porifera</taxon>
        <taxon>Demospongiae</taxon>
        <taxon>Heteroscleromorpha</taxon>
        <taxon>Haplosclerida</taxon>
        <taxon>Niphatidae</taxon>
        <taxon>Amphimedon</taxon>
    </lineage>
</organism>
<feature type="region of interest" description="Disordered" evidence="2">
    <location>
        <begin position="165"/>
        <end position="189"/>
    </location>
</feature>
<dbReference type="KEGG" id="aqu:109593595"/>
<dbReference type="RefSeq" id="XP_019864166.1">
    <property type="nucleotide sequence ID" value="XM_020008607.1"/>
</dbReference>
<protein>
    <submittedName>
        <fullName evidence="3">Uncharacterized protein</fullName>
    </submittedName>
</protein>
<accession>A0AAN0K4B9</accession>